<sequence length="138" mass="15392">LPRRLSRGVVGLDGCDTEQRPRWLFAGDLEDFLFPSQGKGFLEGWRPIPQKGLPGLGITDTSDELLQHPSIQGLRIQSGESPAPEESKGLLEVVDRLPRLLITAMEVCLQDPRVFGTPKDFAYAIGDNRGRRGRRDIR</sequence>
<gene>
    <name evidence="1" type="ORF">TR121613</name>
</gene>
<dbReference type="EMBL" id="GEEE01007427">
    <property type="protein sequence ID" value="JAP55798.1"/>
    <property type="molecule type" value="Transcribed_RNA"/>
</dbReference>
<name>A0A0V0JB20_SCHSO</name>
<dbReference type="AlphaFoldDB" id="A0A0V0JB20"/>
<accession>A0A0V0JB20</accession>
<evidence type="ECO:0000313" key="1">
    <source>
        <dbReference type="EMBL" id="JAP62503.1"/>
    </source>
</evidence>
<dbReference type="EMBL" id="GEEE01000722">
    <property type="protein sequence ID" value="JAP62503.1"/>
    <property type="molecule type" value="Transcribed_RNA"/>
</dbReference>
<feature type="non-terminal residue" evidence="1">
    <location>
        <position position="1"/>
    </location>
</feature>
<protein>
    <submittedName>
        <fullName evidence="1">Uncharacterized protein</fullName>
    </submittedName>
</protein>
<organism evidence="1">
    <name type="scientific">Schistocephalus solidus</name>
    <name type="common">Tapeworm</name>
    <dbReference type="NCBI Taxonomy" id="70667"/>
    <lineage>
        <taxon>Eukaryota</taxon>
        <taxon>Metazoa</taxon>
        <taxon>Spiralia</taxon>
        <taxon>Lophotrochozoa</taxon>
        <taxon>Platyhelminthes</taxon>
        <taxon>Cestoda</taxon>
        <taxon>Eucestoda</taxon>
        <taxon>Diphyllobothriidea</taxon>
        <taxon>Diphyllobothriidae</taxon>
        <taxon>Schistocephalus</taxon>
    </lineage>
</organism>
<reference evidence="1" key="1">
    <citation type="submission" date="2016-01" db="EMBL/GenBank/DDBJ databases">
        <title>Reference transcriptome for the parasite Schistocephalus solidus: insights into the molecular evolution of parasitism.</title>
        <authorList>
            <person name="Hebert F.O."/>
            <person name="Grambauer S."/>
            <person name="Barber I."/>
            <person name="Landry C.R."/>
            <person name="Aubin-Horth N."/>
        </authorList>
    </citation>
    <scope>NUCLEOTIDE SEQUENCE</scope>
</reference>
<proteinExistence type="predicted"/>